<dbReference type="InterPro" id="IPR000182">
    <property type="entry name" value="GNAT_dom"/>
</dbReference>
<organism evidence="4 5">
    <name type="scientific">Alsobacter soli</name>
    <dbReference type="NCBI Taxonomy" id="2109933"/>
    <lineage>
        <taxon>Bacteria</taxon>
        <taxon>Pseudomonadati</taxon>
        <taxon>Pseudomonadota</taxon>
        <taxon>Alphaproteobacteria</taxon>
        <taxon>Hyphomicrobiales</taxon>
        <taxon>Alsobacteraceae</taxon>
        <taxon>Alsobacter</taxon>
    </lineage>
</organism>
<dbReference type="PANTHER" id="PTHR43877:SF1">
    <property type="entry name" value="ACETYLTRANSFERASE"/>
    <property type="match status" value="1"/>
</dbReference>
<keyword evidence="1 4" id="KW-0808">Transferase</keyword>
<evidence type="ECO:0000256" key="1">
    <source>
        <dbReference type="ARBA" id="ARBA00022679"/>
    </source>
</evidence>
<dbReference type="SUPFAM" id="SSF55729">
    <property type="entry name" value="Acyl-CoA N-acyltransferases (Nat)"/>
    <property type="match status" value="1"/>
</dbReference>
<protein>
    <submittedName>
        <fullName evidence="4">GNAT family N-acetyltransferase</fullName>
    </submittedName>
</protein>
<dbReference type="CDD" id="cd04301">
    <property type="entry name" value="NAT_SF"/>
    <property type="match status" value="1"/>
</dbReference>
<keyword evidence="5" id="KW-1185">Reference proteome</keyword>
<dbReference type="InterPro" id="IPR050832">
    <property type="entry name" value="Bact_Acetyltransf"/>
</dbReference>
<reference evidence="5" key="1">
    <citation type="submission" date="2018-03" db="EMBL/GenBank/DDBJ databases">
        <authorList>
            <person name="Sun L."/>
            <person name="Liu H."/>
            <person name="Chen W."/>
            <person name="Huang K."/>
            <person name="Liu W."/>
            <person name="Gao X."/>
        </authorList>
    </citation>
    <scope>NUCLEOTIDE SEQUENCE [LARGE SCALE GENOMIC DNA]</scope>
    <source>
        <strain evidence="5">SH9</strain>
    </source>
</reference>
<accession>A0A2T1HYU0</accession>
<dbReference type="PROSITE" id="PS51186">
    <property type="entry name" value="GNAT"/>
    <property type="match status" value="1"/>
</dbReference>
<dbReference type="PANTHER" id="PTHR43877">
    <property type="entry name" value="AMINOALKYLPHOSPHONATE N-ACETYLTRANSFERASE-RELATED-RELATED"/>
    <property type="match status" value="1"/>
</dbReference>
<comment type="caution">
    <text evidence="4">The sequence shown here is derived from an EMBL/GenBank/DDBJ whole genome shotgun (WGS) entry which is preliminary data.</text>
</comment>
<dbReference type="InterPro" id="IPR016181">
    <property type="entry name" value="Acyl_CoA_acyltransferase"/>
</dbReference>
<sequence>MTDLSLLIRPEVAGEAATIEKLHERAFGPGRFARTAYRLREGAPHEPGLSFTALVGTLVVGSIRLTRIQIGQAEGILLGPVTVEPAFMNRGIGMALVRRSLEAAKAQGHKLVLLVGDEPFYGRVGFKRVPNGRLQMPGPVDPARLLILELEPGAFEGVSGPVGRLRKS</sequence>
<dbReference type="RefSeq" id="WP_106334642.1">
    <property type="nucleotide sequence ID" value="NZ_PVZS01000001.1"/>
</dbReference>
<evidence type="ECO:0000259" key="3">
    <source>
        <dbReference type="PROSITE" id="PS51186"/>
    </source>
</evidence>
<dbReference type="Gene3D" id="3.40.630.30">
    <property type="match status" value="1"/>
</dbReference>
<dbReference type="GO" id="GO:0016747">
    <property type="term" value="F:acyltransferase activity, transferring groups other than amino-acyl groups"/>
    <property type="evidence" value="ECO:0007669"/>
    <property type="project" value="InterPro"/>
</dbReference>
<evidence type="ECO:0000313" key="5">
    <source>
        <dbReference type="Proteomes" id="UP000239772"/>
    </source>
</evidence>
<dbReference type="Proteomes" id="UP000239772">
    <property type="component" value="Unassembled WGS sequence"/>
</dbReference>
<dbReference type="Pfam" id="PF13508">
    <property type="entry name" value="Acetyltransf_7"/>
    <property type="match status" value="1"/>
</dbReference>
<dbReference type="EMBL" id="PVZS01000001">
    <property type="protein sequence ID" value="PSC06857.1"/>
    <property type="molecule type" value="Genomic_DNA"/>
</dbReference>
<name>A0A2T1HYU0_9HYPH</name>
<evidence type="ECO:0000313" key="4">
    <source>
        <dbReference type="EMBL" id="PSC06857.1"/>
    </source>
</evidence>
<evidence type="ECO:0000256" key="2">
    <source>
        <dbReference type="ARBA" id="ARBA00023315"/>
    </source>
</evidence>
<dbReference type="OrthoDB" id="9815099at2"/>
<gene>
    <name evidence="4" type="ORF">SLNSH_00260</name>
</gene>
<feature type="domain" description="N-acetyltransferase" evidence="3">
    <location>
        <begin position="6"/>
        <end position="151"/>
    </location>
</feature>
<dbReference type="AlphaFoldDB" id="A0A2T1HYU0"/>
<keyword evidence="2" id="KW-0012">Acyltransferase</keyword>
<proteinExistence type="predicted"/>